<dbReference type="InterPro" id="IPR009875">
    <property type="entry name" value="PilZ_domain"/>
</dbReference>
<dbReference type="Pfam" id="PF12945">
    <property type="entry name" value="PilZNR"/>
    <property type="match status" value="1"/>
</dbReference>
<evidence type="ECO:0000259" key="2">
    <source>
        <dbReference type="Pfam" id="PF12945"/>
    </source>
</evidence>
<dbReference type="Proteomes" id="UP001527181">
    <property type="component" value="Unassembled WGS sequence"/>
</dbReference>
<sequence length="214" mass="25251">MLPNVNDTLYVQLIREKTEGLTYKARVTEVNEQLLWMEIPLSEETGKYGLFSNGDELDIYFSQSDGTKWNFRSQVMGRRQDTIPMMSIRKPEPHWLTQMQRRNYLRIQAFLEMAIRTTDGVKFLALTEDISGGGLSFTTDFKWGLRESQVLHCWIAVPFRNGSIEHVPFTGQIVRVQPMEEHRQLVMLKFEQIANVEQQRLIRYCFERQLDLRK</sequence>
<evidence type="ECO:0000313" key="4">
    <source>
        <dbReference type="Proteomes" id="UP001527181"/>
    </source>
</evidence>
<proteinExistence type="predicted"/>
<evidence type="ECO:0000313" key="3">
    <source>
        <dbReference type="EMBL" id="MCY9759766.1"/>
    </source>
</evidence>
<dbReference type="InterPro" id="IPR009926">
    <property type="entry name" value="T3SS_YcgR_PilZN"/>
</dbReference>
<keyword evidence="4" id="KW-1185">Reference proteome</keyword>
<name>A0ABT4GSU5_PAEAL</name>
<reference evidence="3 4" key="1">
    <citation type="submission" date="2022-05" db="EMBL/GenBank/DDBJ databases">
        <title>Genome Sequencing of Bee-Associated Microbes.</title>
        <authorList>
            <person name="Dunlap C."/>
        </authorList>
    </citation>
    <scope>NUCLEOTIDE SEQUENCE [LARGE SCALE GENOMIC DNA]</scope>
    <source>
        <strain evidence="3 4">NRRL B-04010</strain>
    </source>
</reference>
<comment type="caution">
    <text evidence="3">The sequence shown here is derived from an EMBL/GenBank/DDBJ whole genome shotgun (WGS) entry which is preliminary data.</text>
</comment>
<protein>
    <submittedName>
        <fullName evidence="3">PilZ domain-containing protein</fullName>
    </submittedName>
</protein>
<dbReference type="Gene3D" id="2.40.10.220">
    <property type="entry name" value="predicted glycosyltransferase like domains"/>
    <property type="match status" value="1"/>
</dbReference>
<dbReference type="SUPFAM" id="SSF141371">
    <property type="entry name" value="PilZ domain-like"/>
    <property type="match status" value="1"/>
</dbReference>
<dbReference type="EMBL" id="JAMDNP010000006">
    <property type="protein sequence ID" value="MCY9759766.1"/>
    <property type="molecule type" value="Genomic_DNA"/>
</dbReference>
<feature type="domain" description="Type III secretion system flagellar brake protein YcgR PilZN" evidence="2">
    <location>
        <begin position="5"/>
        <end position="91"/>
    </location>
</feature>
<organism evidence="3 4">
    <name type="scientific">Paenibacillus alvei</name>
    <name type="common">Bacillus alvei</name>
    <dbReference type="NCBI Taxonomy" id="44250"/>
    <lineage>
        <taxon>Bacteria</taxon>
        <taxon>Bacillati</taxon>
        <taxon>Bacillota</taxon>
        <taxon>Bacilli</taxon>
        <taxon>Bacillales</taxon>
        <taxon>Paenibacillaceae</taxon>
        <taxon>Paenibacillus</taxon>
    </lineage>
</organism>
<evidence type="ECO:0000259" key="1">
    <source>
        <dbReference type="Pfam" id="PF07238"/>
    </source>
</evidence>
<feature type="domain" description="PilZ" evidence="1">
    <location>
        <begin position="100"/>
        <end position="207"/>
    </location>
</feature>
<dbReference type="RefSeq" id="WP_268599693.1">
    <property type="nucleotide sequence ID" value="NZ_JAMDNP010000006.1"/>
</dbReference>
<gene>
    <name evidence="3" type="ORF">M5X12_04160</name>
</gene>
<accession>A0ABT4GSU5</accession>
<dbReference type="Pfam" id="PF07238">
    <property type="entry name" value="PilZ"/>
    <property type="match status" value="1"/>
</dbReference>